<dbReference type="EMBL" id="QFCQ01000012">
    <property type="protein sequence ID" value="RDW14222.1"/>
    <property type="molecule type" value="Genomic_DNA"/>
</dbReference>
<keyword evidence="3" id="KW-1185">Reference proteome</keyword>
<dbReference type="Proteomes" id="UP000256679">
    <property type="component" value="Unassembled WGS sequence"/>
</dbReference>
<dbReference type="AlphaFoldDB" id="A0A3D8PF06"/>
<organism evidence="2 3">
    <name type="scientific">Paracoccus thiocyanatus</name>
    <dbReference type="NCBI Taxonomy" id="34006"/>
    <lineage>
        <taxon>Bacteria</taxon>
        <taxon>Pseudomonadati</taxon>
        <taxon>Pseudomonadota</taxon>
        <taxon>Alphaproteobacteria</taxon>
        <taxon>Rhodobacterales</taxon>
        <taxon>Paracoccaceae</taxon>
        <taxon>Paracoccus</taxon>
    </lineage>
</organism>
<proteinExistence type="predicted"/>
<evidence type="ECO:0000256" key="1">
    <source>
        <dbReference type="SAM" id="MobiDB-lite"/>
    </source>
</evidence>
<keyword evidence="2" id="KW-0418">Kinase</keyword>
<evidence type="ECO:0000313" key="3">
    <source>
        <dbReference type="Proteomes" id="UP000256679"/>
    </source>
</evidence>
<reference evidence="2 3" key="1">
    <citation type="submission" date="2018-05" db="EMBL/GenBank/DDBJ databases">
        <title>Whole genome sequencing of Paracoccus thiocyanatus SST.</title>
        <authorList>
            <person name="Ghosh W."/>
            <person name="Rameez M.J."/>
            <person name="Roy C."/>
        </authorList>
    </citation>
    <scope>NUCLEOTIDE SEQUENCE [LARGE SCALE GENOMIC DNA]</scope>
    <source>
        <strain evidence="2 3">SST</strain>
    </source>
</reference>
<feature type="region of interest" description="Disordered" evidence="1">
    <location>
        <begin position="129"/>
        <end position="148"/>
    </location>
</feature>
<accession>A0A3D8PF06</accession>
<name>A0A3D8PF06_9RHOB</name>
<protein>
    <submittedName>
        <fullName evidence="2">GTP pyrophosphokinase</fullName>
    </submittedName>
</protein>
<gene>
    <name evidence="2" type="ORF">DIE28_03925</name>
</gene>
<sequence>MDLEQAISIAAQAHRGQRDRAGRPYILHPLRMMLAADGDDQRIVAVLHDVVEDSDWTIDKLRAAGLDLRLAQAVDALTRRKDEDYFDFVDRAGRNVLARAVKILDLCDNSDTARLKNAGPEDQERLEKYGKAMRRLAQSQPPPPERCH</sequence>
<comment type="caution">
    <text evidence="2">The sequence shown here is derived from an EMBL/GenBank/DDBJ whole genome shotgun (WGS) entry which is preliminary data.</text>
</comment>
<dbReference type="SUPFAM" id="SSF109604">
    <property type="entry name" value="HD-domain/PDEase-like"/>
    <property type="match status" value="1"/>
</dbReference>
<dbReference type="GO" id="GO:0016301">
    <property type="term" value="F:kinase activity"/>
    <property type="evidence" value="ECO:0007669"/>
    <property type="project" value="UniProtKB-KW"/>
</dbReference>
<dbReference type="Gene3D" id="1.10.3210.10">
    <property type="entry name" value="Hypothetical protein af1432"/>
    <property type="match status" value="1"/>
</dbReference>
<keyword evidence="2" id="KW-0808">Transferase</keyword>
<evidence type="ECO:0000313" key="2">
    <source>
        <dbReference type="EMBL" id="RDW14222.1"/>
    </source>
</evidence>